<sequence>MKRYVFYLRPKRRNMFHQSSIYFSVIIAANINQAVIIFSERYHLMFHSIIAMTKAKFQINFKDCKGNDETLLTYVVIEEKKTIFDKKR</sequence>
<reference evidence="3" key="1">
    <citation type="journal article" date="2019" name="Int. J. Syst. Evol. Microbiol.">
        <title>The Global Catalogue of Microorganisms (GCM) 10K type strain sequencing project: providing services to taxonomists for standard genome sequencing and annotation.</title>
        <authorList>
            <consortium name="The Broad Institute Genomics Platform"/>
            <consortium name="The Broad Institute Genome Sequencing Center for Infectious Disease"/>
            <person name="Wu L."/>
            <person name="Ma J."/>
        </authorList>
    </citation>
    <scope>NUCLEOTIDE SEQUENCE [LARGE SCALE GENOMIC DNA]</scope>
    <source>
        <strain evidence="3">TISTR 2466</strain>
    </source>
</reference>
<comment type="caution">
    <text evidence="2">The sequence shown here is derived from an EMBL/GenBank/DDBJ whole genome shotgun (WGS) entry which is preliminary data.</text>
</comment>
<organism evidence="2 3">
    <name type="scientific">Sporolactobacillus shoreicorticis</name>
    <dbReference type="NCBI Taxonomy" id="1923877"/>
    <lineage>
        <taxon>Bacteria</taxon>
        <taxon>Bacillati</taxon>
        <taxon>Bacillota</taxon>
        <taxon>Bacilli</taxon>
        <taxon>Bacillales</taxon>
        <taxon>Sporolactobacillaceae</taxon>
        <taxon>Sporolactobacillus</taxon>
    </lineage>
</organism>
<feature type="transmembrane region" description="Helical" evidence="1">
    <location>
        <begin position="21"/>
        <end position="39"/>
    </location>
</feature>
<dbReference type="RefSeq" id="WP_253057706.1">
    <property type="nucleotide sequence ID" value="NZ_JAMXWM010000001.1"/>
</dbReference>
<dbReference type="Proteomes" id="UP001597399">
    <property type="component" value="Unassembled WGS sequence"/>
</dbReference>
<keyword evidence="1" id="KW-0812">Transmembrane</keyword>
<keyword evidence="3" id="KW-1185">Reference proteome</keyword>
<protein>
    <submittedName>
        <fullName evidence="2">Uncharacterized protein</fullName>
    </submittedName>
</protein>
<keyword evidence="1" id="KW-1133">Transmembrane helix</keyword>
<gene>
    <name evidence="2" type="ORF">ACFSUE_10990</name>
</gene>
<keyword evidence="1" id="KW-0472">Membrane</keyword>
<evidence type="ECO:0000256" key="1">
    <source>
        <dbReference type="SAM" id="Phobius"/>
    </source>
</evidence>
<accession>A0ABW5S3Y9</accession>
<dbReference type="EMBL" id="JBHUMQ010000026">
    <property type="protein sequence ID" value="MFD2694148.1"/>
    <property type="molecule type" value="Genomic_DNA"/>
</dbReference>
<name>A0ABW5S3Y9_9BACL</name>
<evidence type="ECO:0000313" key="2">
    <source>
        <dbReference type="EMBL" id="MFD2694148.1"/>
    </source>
</evidence>
<evidence type="ECO:0000313" key="3">
    <source>
        <dbReference type="Proteomes" id="UP001597399"/>
    </source>
</evidence>
<proteinExistence type="predicted"/>